<dbReference type="InParanoid" id="G4TXG7"/>
<proteinExistence type="predicted"/>
<organism evidence="1 2">
    <name type="scientific">Serendipita indica (strain DSM 11827)</name>
    <name type="common">Root endophyte fungus</name>
    <name type="synonym">Piriformospora indica</name>
    <dbReference type="NCBI Taxonomy" id="1109443"/>
    <lineage>
        <taxon>Eukaryota</taxon>
        <taxon>Fungi</taxon>
        <taxon>Dikarya</taxon>
        <taxon>Basidiomycota</taxon>
        <taxon>Agaricomycotina</taxon>
        <taxon>Agaricomycetes</taxon>
        <taxon>Sebacinales</taxon>
        <taxon>Serendipitaceae</taxon>
        <taxon>Serendipita</taxon>
    </lineage>
</organism>
<dbReference type="HOGENOM" id="CLU_2347501_0_0_1"/>
<evidence type="ECO:0000313" key="1">
    <source>
        <dbReference type="EMBL" id="CCA76010.1"/>
    </source>
</evidence>
<name>G4TXG7_SERID</name>
<dbReference type="EMBL" id="CAFZ01000578">
    <property type="protein sequence ID" value="CCA76010.1"/>
    <property type="molecule type" value="Genomic_DNA"/>
</dbReference>
<keyword evidence="2" id="KW-1185">Reference proteome</keyword>
<protein>
    <submittedName>
        <fullName evidence="1">Uncharacterized protein</fullName>
    </submittedName>
</protein>
<dbReference type="Proteomes" id="UP000007148">
    <property type="component" value="Unassembled WGS sequence"/>
</dbReference>
<reference evidence="1 2" key="1">
    <citation type="journal article" date="2011" name="PLoS Pathog.">
        <title>Endophytic Life Strategies Decoded by Genome and Transcriptome Analyses of the Mutualistic Root Symbiont Piriformospora indica.</title>
        <authorList>
            <person name="Zuccaro A."/>
            <person name="Lahrmann U."/>
            <person name="Guldener U."/>
            <person name="Langen G."/>
            <person name="Pfiffi S."/>
            <person name="Biedenkopf D."/>
            <person name="Wong P."/>
            <person name="Samans B."/>
            <person name="Grimm C."/>
            <person name="Basiewicz M."/>
            <person name="Murat C."/>
            <person name="Martin F."/>
            <person name="Kogel K.H."/>
        </authorList>
    </citation>
    <scope>NUCLEOTIDE SEQUENCE [LARGE SCALE GENOMIC DNA]</scope>
    <source>
        <strain evidence="1 2">DSM 11827</strain>
    </source>
</reference>
<accession>G4TXG7</accession>
<comment type="caution">
    <text evidence="1">The sequence shown here is derived from an EMBL/GenBank/DDBJ whole genome shotgun (WGS) entry which is preliminary data.</text>
</comment>
<evidence type="ECO:0000313" key="2">
    <source>
        <dbReference type="Proteomes" id="UP000007148"/>
    </source>
</evidence>
<gene>
    <name evidence="1" type="ORF">PIIN_10010</name>
</gene>
<dbReference type="AlphaFoldDB" id="G4TXG7"/>
<sequence>MILESILRGNKRLSHVVWIQSWVRPCLGTGSLGQIDAEMANSIPIGDIDIVFAAIAPNISQNVGLIQGAVQTRSQEADVIKGANFTINEQKFDAMDL</sequence>